<proteinExistence type="predicted"/>
<gene>
    <name evidence="1" type="ORF">JIN87_25900</name>
</gene>
<evidence type="ECO:0000313" key="2">
    <source>
        <dbReference type="Proteomes" id="UP000617628"/>
    </source>
</evidence>
<evidence type="ECO:0000313" key="1">
    <source>
        <dbReference type="EMBL" id="MBK1880345.1"/>
    </source>
</evidence>
<dbReference type="Proteomes" id="UP000617628">
    <property type="component" value="Unassembled WGS sequence"/>
</dbReference>
<accession>A0A934RZ29</accession>
<protein>
    <submittedName>
        <fullName evidence="1">Uncharacterized protein</fullName>
    </submittedName>
</protein>
<organism evidence="1 2">
    <name type="scientific">Pelagicoccus mobilis</name>
    <dbReference type="NCBI Taxonomy" id="415221"/>
    <lineage>
        <taxon>Bacteria</taxon>
        <taxon>Pseudomonadati</taxon>
        <taxon>Verrucomicrobiota</taxon>
        <taxon>Opitutia</taxon>
        <taxon>Puniceicoccales</taxon>
        <taxon>Pelagicoccaceae</taxon>
        <taxon>Pelagicoccus</taxon>
    </lineage>
</organism>
<reference evidence="1" key="1">
    <citation type="submission" date="2021-01" db="EMBL/GenBank/DDBJ databases">
        <title>Modified the classification status of verrucomicrobia.</title>
        <authorList>
            <person name="Feng X."/>
        </authorList>
    </citation>
    <scope>NUCLEOTIDE SEQUENCE</scope>
    <source>
        <strain evidence="1">KCTC 13126</strain>
    </source>
</reference>
<keyword evidence="2" id="KW-1185">Reference proteome</keyword>
<sequence>MSENKSTVPISGRVSVDDYQFLMEYPISGKVTASEKLRYVVSFFRSYHESQKNYEESVVELNRLLEPSRKALKKAELDTSSSSEFIDRILQVLPEMLALSITLNLPKKADKQLPALLAFEDRQLKSVMGLIESVLRMGLTSQSPTYNPTVLRDKMDTIRELVELSQKP</sequence>
<comment type="caution">
    <text evidence="1">The sequence shown here is derived from an EMBL/GenBank/DDBJ whole genome shotgun (WGS) entry which is preliminary data.</text>
</comment>
<dbReference type="EMBL" id="JAENIL010000083">
    <property type="protein sequence ID" value="MBK1880345.1"/>
    <property type="molecule type" value="Genomic_DNA"/>
</dbReference>
<name>A0A934RZ29_9BACT</name>
<dbReference type="RefSeq" id="WP_200359215.1">
    <property type="nucleotide sequence ID" value="NZ_JAENIL010000083.1"/>
</dbReference>
<dbReference type="AlphaFoldDB" id="A0A934RZ29"/>